<comment type="caution">
    <text evidence="1">The sequence shown here is derived from an EMBL/GenBank/DDBJ whole genome shotgun (WGS) entry which is preliminary data.</text>
</comment>
<evidence type="ECO:0000313" key="2">
    <source>
        <dbReference type="Proteomes" id="UP000757435"/>
    </source>
</evidence>
<organism evidence="1 2">
    <name type="scientific">Drouetiella hepatica Uher 2000/2452</name>
    <dbReference type="NCBI Taxonomy" id="904376"/>
    <lineage>
        <taxon>Bacteria</taxon>
        <taxon>Bacillati</taxon>
        <taxon>Cyanobacteriota</taxon>
        <taxon>Cyanophyceae</taxon>
        <taxon>Oculatellales</taxon>
        <taxon>Oculatellaceae</taxon>
        <taxon>Drouetiella</taxon>
    </lineage>
</organism>
<dbReference type="EMBL" id="JAHHHD010000073">
    <property type="protein sequence ID" value="MBW4662393.1"/>
    <property type="molecule type" value="Genomic_DNA"/>
</dbReference>
<sequence length="124" mass="14195">VWTSQFRLTEQTLYPYSTGRTCRVTNLLKKDFRITKSWEEPYQSDIKKIRIGQQALITGEPFSEELRGTVEEIGLQVSQQEIFNNQPGENLDQRVVKVRIRLNAASSDQVSGLTNLQVQVAIQP</sequence>
<protein>
    <submittedName>
        <fullName evidence="1">Uncharacterized protein</fullName>
    </submittedName>
</protein>
<reference evidence="1" key="1">
    <citation type="submission" date="2021-05" db="EMBL/GenBank/DDBJ databases">
        <authorList>
            <person name="Pietrasiak N."/>
            <person name="Ward R."/>
            <person name="Stajich J.E."/>
            <person name="Kurbessoian T."/>
        </authorList>
    </citation>
    <scope>NUCLEOTIDE SEQUENCE</scope>
    <source>
        <strain evidence="1">UHER 2000/2452</strain>
    </source>
</reference>
<dbReference type="Proteomes" id="UP000757435">
    <property type="component" value="Unassembled WGS sequence"/>
</dbReference>
<accession>A0A951USC0</accession>
<evidence type="ECO:0000313" key="1">
    <source>
        <dbReference type="EMBL" id="MBW4662393.1"/>
    </source>
</evidence>
<dbReference type="AlphaFoldDB" id="A0A951USC0"/>
<reference evidence="1" key="2">
    <citation type="journal article" date="2022" name="Microbiol. Resour. Announc.">
        <title>Metagenome Sequencing to Explore Phylogenomics of Terrestrial Cyanobacteria.</title>
        <authorList>
            <person name="Ward R.D."/>
            <person name="Stajich J.E."/>
            <person name="Johansen J.R."/>
            <person name="Huntemann M."/>
            <person name="Clum A."/>
            <person name="Foster B."/>
            <person name="Foster B."/>
            <person name="Roux S."/>
            <person name="Palaniappan K."/>
            <person name="Varghese N."/>
            <person name="Mukherjee S."/>
            <person name="Reddy T.B.K."/>
            <person name="Daum C."/>
            <person name="Copeland A."/>
            <person name="Chen I.A."/>
            <person name="Ivanova N.N."/>
            <person name="Kyrpides N.C."/>
            <person name="Shapiro N."/>
            <person name="Eloe-Fadrosh E.A."/>
            <person name="Pietrasiak N."/>
        </authorList>
    </citation>
    <scope>NUCLEOTIDE SEQUENCE</scope>
    <source>
        <strain evidence="1">UHER 2000/2452</strain>
    </source>
</reference>
<name>A0A951USC0_9CYAN</name>
<feature type="non-terminal residue" evidence="1">
    <location>
        <position position="1"/>
    </location>
</feature>
<dbReference type="Gene3D" id="2.40.30.170">
    <property type="match status" value="1"/>
</dbReference>
<gene>
    <name evidence="1" type="ORF">KME15_27405</name>
</gene>
<proteinExistence type="predicted"/>